<evidence type="ECO:0000313" key="2">
    <source>
        <dbReference type="EMBL" id="AVW91358.1"/>
    </source>
</evidence>
<evidence type="ECO:0000256" key="1">
    <source>
        <dbReference type="SAM" id="MobiDB-lite"/>
    </source>
</evidence>
<reference evidence="2 3" key="1">
    <citation type="submission" date="2018-03" db="EMBL/GenBank/DDBJ databases">
        <title>The Complete Genome of Celeribacter baekdonensis strain LH4, a Thiosulfate-Oxidizing Alphaproteobacterium Isolated from Gulf of Mexico Continental Slope Sediments.</title>
        <authorList>
            <person name="Flood B.E."/>
            <person name="Bailey J.V."/>
            <person name="Leprich D."/>
        </authorList>
    </citation>
    <scope>NUCLEOTIDE SEQUENCE [LARGE SCALE GENOMIC DNA]</scope>
    <source>
        <strain evidence="2 3">LH4</strain>
    </source>
</reference>
<dbReference type="AlphaFoldDB" id="A0A2R4M2J4"/>
<feature type="compositionally biased region" description="Polar residues" evidence="1">
    <location>
        <begin position="140"/>
        <end position="170"/>
    </location>
</feature>
<dbReference type="Proteomes" id="UP000241447">
    <property type="component" value="Chromosome"/>
</dbReference>
<organism evidence="2 3">
    <name type="scientific">Celeribacter baekdonensis</name>
    <dbReference type="NCBI Taxonomy" id="875171"/>
    <lineage>
        <taxon>Bacteria</taxon>
        <taxon>Pseudomonadati</taxon>
        <taxon>Pseudomonadota</taxon>
        <taxon>Alphaproteobacteria</taxon>
        <taxon>Rhodobacterales</taxon>
        <taxon>Roseobacteraceae</taxon>
        <taxon>Celeribacter</taxon>
    </lineage>
</organism>
<sequence>MCSGLFLRGVVALQKRVENIMNTRLSAIILAIPTLSACGQTLSMTMQDPYCIADKAGKSVEDSFFVVDGEYYVLSDTYVATNGKMTQYPDECPVTNFYVVPAVRLSDGSVRSTQSVPNNIPSPAGTPEIVAESAEAGTAQASEVVSGGTLAQSASTGNVSVSEVSMTDAPNDTGKDGDNAAVTAGSITIHRDGSVTTPNLGRVK</sequence>
<dbReference type="KEGG" id="cbak:DA792_09910"/>
<evidence type="ECO:0000313" key="3">
    <source>
        <dbReference type="Proteomes" id="UP000241447"/>
    </source>
</evidence>
<name>A0A2R4M2J4_9RHOB</name>
<accession>A0A2R4M2J4</accession>
<feature type="region of interest" description="Disordered" evidence="1">
    <location>
        <begin position="140"/>
        <end position="182"/>
    </location>
</feature>
<dbReference type="EMBL" id="CP028475">
    <property type="protein sequence ID" value="AVW91358.1"/>
    <property type="molecule type" value="Genomic_DNA"/>
</dbReference>
<gene>
    <name evidence="2" type="ORF">DA792_09910</name>
</gene>
<protein>
    <submittedName>
        <fullName evidence="2">Uncharacterized protein</fullName>
    </submittedName>
</protein>
<proteinExistence type="predicted"/>